<dbReference type="EMBL" id="JABMIG020000125">
    <property type="protein sequence ID" value="KAL3790588.1"/>
    <property type="molecule type" value="Genomic_DNA"/>
</dbReference>
<dbReference type="Gene3D" id="2.30.30.380">
    <property type="entry name" value="Zn-finger domain of Sec23/24"/>
    <property type="match status" value="1"/>
</dbReference>
<feature type="compositionally biased region" description="Low complexity" evidence="5">
    <location>
        <begin position="250"/>
        <end position="259"/>
    </location>
</feature>
<evidence type="ECO:0000313" key="9">
    <source>
        <dbReference type="Proteomes" id="UP001516023"/>
    </source>
</evidence>
<organism evidence="8 9">
    <name type="scientific">Cyclotella cryptica</name>
    <dbReference type="NCBI Taxonomy" id="29204"/>
    <lineage>
        <taxon>Eukaryota</taxon>
        <taxon>Sar</taxon>
        <taxon>Stramenopiles</taxon>
        <taxon>Ochrophyta</taxon>
        <taxon>Bacillariophyta</taxon>
        <taxon>Coscinodiscophyceae</taxon>
        <taxon>Thalassiosirophycidae</taxon>
        <taxon>Stephanodiscales</taxon>
        <taxon>Stephanodiscaceae</taxon>
        <taxon>Cyclotella</taxon>
    </lineage>
</organism>
<dbReference type="InterPro" id="IPR001841">
    <property type="entry name" value="Znf_RING"/>
</dbReference>
<dbReference type="PROSITE" id="PS50199">
    <property type="entry name" value="ZF_RANBP2_2"/>
    <property type="match status" value="1"/>
</dbReference>
<reference evidence="8 9" key="1">
    <citation type="journal article" date="2020" name="G3 (Bethesda)">
        <title>Improved Reference Genome for Cyclotella cryptica CCMP332, a Model for Cell Wall Morphogenesis, Salinity Adaptation, and Lipid Production in Diatoms (Bacillariophyta).</title>
        <authorList>
            <person name="Roberts W.R."/>
            <person name="Downey K.M."/>
            <person name="Ruck E.C."/>
            <person name="Traller J.C."/>
            <person name="Alverson A.J."/>
        </authorList>
    </citation>
    <scope>NUCLEOTIDE SEQUENCE [LARGE SCALE GENOMIC DNA]</scope>
    <source>
        <strain evidence="8 9">CCMP332</strain>
    </source>
</reference>
<dbReference type="GO" id="GO:0008270">
    <property type="term" value="F:zinc ion binding"/>
    <property type="evidence" value="ECO:0007669"/>
    <property type="project" value="UniProtKB-KW"/>
</dbReference>
<keyword evidence="1" id="KW-0479">Metal-binding</keyword>
<feature type="compositionally biased region" description="Polar residues" evidence="5">
    <location>
        <begin position="84"/>
        <end position="110"/>
    </location>
</feature>
<evidence type="ECO:0000259" key="7">
    <source>
        <dbReference type="PROSITE" id="PS50199"/>
    </source>
</evidence>
<keyword evidence="9" id="KW-1185">Reference proteome</keyword>
<protein>
    <submittedName>
        <fullName evidence="8">Uncharacterized protein</fullName>
    </submittedName>
</protein>
<accession>A0ABD3PRG6</accession>
<dbReference type="Gene3D" id="3.30.40.10">
    <property type="entry name" value="Zinc/RING finger domain, C3HC4 (zinc finger)"/>
    <property type="match status" value="1"/>
</dbReference>
<evidence type="ECO:0000259" key="6">
    <source>
        <dbReference type="PROSITE" id="PS50089"/>
    </source>
</evidence>
<feature type="region of interest" description="Disordered" evidence="5">
    <location>
        <begin position="70"/>
        <end position="110"/>
    </location>
</feature>
<dbReference type="SMART" id="SM00184">
    <property type="entry name" value="RING"/>
    <property type="match status" value="1"/>
</dbReference>
<dbReference type="SMART" id="SM00547">
    <property type="entry name" value="ZnF_RBZ"/>
    <property type="match status" value="1"/>
</dbReference>
<feature type="domain" description="RanBP2-type" evidence="7">
    <location>
        <begin position="107"/>
        <end position="136"/>
    </location>
</feature>
<dbReference type="SUPFAM" id="SSF57850">
    <property type="entry name" value="RING/U-box"/>
    <property type="match status" value="1"/>
</dbReference>
<feature type="compositionally biased region" description="Low complexity" evidence="5">
    <location>
        <begin position="28"/>
        <end position="41"/>
    </location>
</feature>
<keyword evidence="2 4" id="KW-0863">Zinc-finger</keyword>
<name>A0ABD3PRG6_9STRA</name>
<dbReference type="PROSITE" id="PS50089">
    <property type="entry name" value="ZF_RING_2"/>
    <property type="match status" value="1"/>
</dbReference>
<dbReference type="PANTHER" id="PTHR46400">
    <property type="entry name" value="RING/U-BOX SUPERFAMILY PROTEIN"/>
    <property type="match status" value="1"/>
</dbReference>
<dbReference type="PANTHER" id="PTHR46400:SF5">
    <property type="entry name" value="RING-TYPE DOMAIN-CONTAINING PROTEIN"/>
    <property type="match status" value="1"/>
</dbReference>
<evidence type="ECO:0000256" key="5">
    <source>
        <dbReference type="SAM" id="MobiDB-lite"/>
    </source>
</evidence>
<sequence>MQREQRTIVDLASDDDDDESQSRDRSLSPDLLSNSSTSSHRSPPRARLRSNRVESGLNLNAGPFAMQNHPPLISLLHSPRDNDGSASRSTSFQNRHFTVGNPSRNESDSQWSCRRCTLLNPLEEYRCLACEATRRPQRDAIDLDSDDDDDEEDNVDEVIYQYTMRDYQYHSREQRNQQGTPTSHLVGGGAFLGGVLGAADAYANGSGVAHGVVRGVVSGAVGGALMGEVFRPVPPPSVAAAAGASYRTASSSNAASYATDPSLNHGWGRRGNPSTAGPAPASPNVYHNRILLRNNNIFEHVLQSMSMQRHQNIDDMSYERLLEIFGDGNENRNLAAPPHVISSLPISTISNPLDLPEDKRQCVICMEEYERGDERTMLPCWHGFHKDCVNRWLSSKGCCPVCKTEVGR</sequence>
<evidence type="ECO:0000256" key="4">
    <source>
        <dbReference type="PROSITE-ProRule" id="PRU00322"/>
    </source>
</evidence>
<evidence type="ECO:0000256" key="2">
    <source>
        <dbReference type="ARBA" id="ARBA00022771"/>
    </source>
</evidence>
<dbReference type="Pfam" id="PF13639">
    <property type="entry name" value="zf-RING_2"/>
    <property type="match status" value="1"/>
</dbReference>
<dbReference type="InterPro" id="IPR001876">
    <property type="entry name" value="Znf_RanBP2"/>
</dbReference>
<proteinExistence type="predicted"/>
<feature type="domain" description="RING-type" evidence="6">
    <location>
        <begin position="362"/>
        <end position="403"/>
    </location>
</feature>
<comment type="caution">
    <text evidence="8">The sequence shown here is derived from an EMBL/GenBank/DDBJ whole genome shotgun (WGS) entry which is preliminary data.</text>
</comment>
<evidence type="ECO:0000256" key="3">
    <source>
        <dbReference type="ARBA" id="ARBA00022833"/>
    </source>
</evidence>
<feature type="region of interest" description="Disordered" evidence="5">
    <location>
        <begin position="1"/>
        <end position="50"/>
    </location>
</feature>
<evidence type="ECO:0000313" key="8">
    <source>
        <dbReference type="EMBL" id="KAL3790588.1"/>
    </source>
</evidence>
<dbReference type="PROSITE" id="PS01358">
    <property type="entry name" value="ZF_RANBP2_1"/>
    <property type="match status" value="1"/>
</dbReference>
<dbReference type="AlphaFoldDB" id="A0ABD3PRG6"/>
<dbReference type="InterPro" id="IPR013083">
    <property type="entry name" value="Znf_RING/FYVE/PHD"/>
</dbReference>
<dbReference type="Proteomes" id="UP001516023">
    <property type="component" value="Unassembled WGS sequence"/>
</dbReference>
<evidence type="ECO:0000256" key="1">
    <source>
        <dbReference type="ARBA" id="ARBA00022723"/>
    </source>
</evidence>
<keyword evidence="3" id="KW-0862">Zinc</keyword>
<feature type="region of interest" description="Disordered" evidence="5">
    <location>
        <begin position="250"/>
        <end position="282"/>
    </location>
</feature>
<gene>
    <name evidence="8" type="ORF">HJC23_008794</name>
</gene>
<dbReference type="InterPro" id="IPR033276">
    <property type="entry name" value="BB"/>
</dbReference>